<proteinExistence type="predicted"/>
<evidence type="ECO:0000313" key="1">
    <source>
        <dbReference type="EMBL" id="SHF67667.1"/>
    </source>
</evidence>
<dbReference type="RefSeq" id="WP_073053509.1">
    <property type="nucleotide sequence ID" value="NZ_FQUP01000002.1"/>
</dbReference>
<reference evidence="1 2" key="1">
    <citation type="submission" date="2016-11" db="EMBL/GenBank/DDBJ databases">
        <authorList>
            <person name="Jaros S."/>
            <person name="Januszkiewicz K."/>
            <person name="Wedrychowicz H."/>
        </authorList>
    </citation>
    <scope>NUCLEOTIDE SEQUENCE [LARGE SCALE GENOMIC DNA]</scope>
    <source>
        <strain evidence="1 2">DSM 19436</strain>
    </source>
</reference>
<dbReference type="Proteomes" id="UP000184485">
    <property type="component" value="Unassembled WGS sequence"/>
</dbReference>
<name>A0A1M5DL10_9HYPH</name>
<keyword evidence="2" id="KW-1185">Reference proteome</keyword>
<sequence>MNSRNSYQTYANGAVVSVDRETLQGPRSEGPFRVLRRYLVENMQAIYRITSLLGTGERMVFESELIPVRVTVAGSTMRGGNAVSRNVDVSGFTYGPAR</sequence>
<organism evidence="1 2">
    <name type="scientific">Kaistia soli DSM 19436</name>
    <dbReference type="NCBI Taxonomy" id="1122133"/>
    <lineage>
        <taxon>Bacteria</taxon>
        <taxon>Pseudomonadati</taxon>
        <taxon>Pseudomonadota</taxon>
        <taxon>Alphaproteobacteria</taxon>
        <taxon>Hyphomicrobiales</taxon>
        <taxon>Kaistiaceae</taxon>
        <taxon>Kaistia</taxon>
    </lineage>
</organism>
<dbReference type="OrthoDB" id="7358411at2"/>
<evidence type="ECO:0000313" key="2">
    <source>
        <dbReference type="Proteomes" id="UP000184485"/>
    </source>
</evidence>
<dbReference type="AlphaFoldDB" id="A0A1M5DL10"/>
<accession>A0A1M5DL10</accession>
<dbReference type="EMBL" id="FQUP01000002">
    <property type="protein sequence ID" value="SHF67667.1"/>
    <property type="molecule type" value="Genomic_DNA"/>
</dbReference>
<gene>
    <name evidence="1" type="ORF">SAMN02745157_2721</name>
</gene>
<protein>
    <submittedName>
        <fullName evidence="1">Uncharacterized protein</fullName>
    </submittedName>
</protein>